<dbReference type="PROSITE" id="PS50850">
    <property type="entry name" value="MFS"/>
    <property type="match status" value="1"/>
</dbReference>
<evidence type="ECO:0000256" key="6">
    <source>
        <dbReference type="ARBA" id="ARBA00023136"/>
    </source>
</evidence>
<dbReference type="InterPro" id="IPR000109">
    <property type="entry name" value="POT_fam"/>
</dbReference>
<evidence type="ECO:0000313" key="10">
    <source>
        <dbReference type="Proteomes" id="UP000238730"/>
    </source>
</evidence>
<evidence type="ECO:0000256" key="3">
    <source>
        <dbReference type="ARBA" id="ARBA00022692"/>
    </source>
</evidence>
<dbReference type="Proteomes" id="UP000238730">
    <property type="component" value="Unassembled WGS sequence"/>
</dbReference>
<reference evidence="9 10" key="1">
    <citation type="submission" date="2016-12" db="EMBL/GenBank/DDBJ databases">
        <title>Diversity of luminous bacteria.</title>
        <authorList>
            <person name="Yoshizawa S."/>
            <person name="Kogure K."/>
        </authorList>
    </citation>
    <scope>NUCLEOTIDE SEQUENCE [LARGE SCALE GENOMIC DNA]</scope>
    <source>
        <strain evidence="9 10">LC1-200</strain>
    </source>
</reference>
<evidence type="ECO:0000256" key="2">
    <source>
        <dbReference type="ARBA" id="ARBA00005982"/>
    </source>
</evidence>
<feature type="transmembrane region" description="Helical" evidence="7">
    <location>
        <begin position="265"/>
        <end position="281"/>
    </location>
</feature>
<comment type="caution">
    <text evidence="9">The sequence shown here is derived from an EMBL/GenBank/DDBJ whole genome shotgun (WGS) entry which is preliminary data.</text>
</comment>
<feature type="transmembrane region" description="Helical" evidence="7">
    <location>
        <begin position="376"/>
        <end position="400"/>
    </location>
</feature>
<feature type="transmembrane region" description="Helical" evidence="7">
    <location>
        <begin position="12"/>
        <end position="35"/>
    </location>
</feature>
<feature type="transmembrane region" description="Helical" evidence="7">
    <location>
        <begin position="47"/>
        <end position="68"/>
    </location>
</feature>
<dbReference type="InterPro" id="IPR020846">
    <property type="entry name" value="MFS_dom"/>
</dbReference>
<evidence type="ECO:0000256" key="5">
    <source>
        <dbReference type="ARBA" id="ARBA00022989"/>
    </source>
</evidence>
<feature type="transmembrane region" description="Helical" evidence="7">
    <location>
        <begin position="75"/>
        <end position="94"/>
    </location>
</feature>
<dbReference type="InterPro" id="IPR036259">
    <property type="entry name" value="MFS_trans_sf"/>
</dbReference>
<feature type="transmembrane region" description="Helical" evidence="7">
    <location>
        <begin position="137"/>
        <end position="160"/>
    </location>
</feature>
<dbReference type="SUPFAM" id="SSF103473">
    <property type="entry name" value="MFS general substrate transporter"/>
    <property type="match status" value="2"/>
</dbReference>
<keyword evidence="6 7" id="KW-0472">Membrane</keyword>
<evidence type="ECO:0000256" key="4">
    <source>
        <dbReference type="ARBA" id="ARBA00022856"/>
    </source>
</evidence>
<feature type="transmembrane region" description="Helical" evidence="7">
    <location>
        <begin position="346"/>
        <end position="364"/>
    </location>
</feature>
<protein>
    <submittedName>
        <fullName evidence="9">MFS transporter</fullName>
    </submittedName>
</protein>
<feature type="domain" description="Major facilitator superfamily (MFS) profile" evidence="8">
    <location>
        <begin position="1"/>
        <end position="483"/>
    </location>
</feature>
<feature type="transmembrane region" description="Helical" evidence="7">
    <location>
        <begin position="206"/>
        <end position="227"/>
    </location>
</feature>
<evidence type="ECO:0000313" key="9">
    <source>
        <dbReference type="EMBL" id="PQJ61805.1"/>
    </source>
</evidence>
<dbReference type="OrthoDB" id="9772725at2"/>
<dbReference type="InterPro" id="IPR005279">
    <property type="entry name" value="Dipep/tripep_permease"/>
</dbReference>
<evidence type="ECO:0000256" key="7">
    <source>
        <dbReference type="SAM" id="Phobius"/>
    </source>
</evidence>
<dbReference type="EMBL" id="MSCJ01000003">
    <property type="protein sequence ID" value="PQJ61805.1"/>
    <property type="molecule type" value="Genomic_DNA"/>
</dbReference>
<comment type="subcellular location">
    <subcellularLocation>
        <location evidence="1">Membrane</location>
        <topology evidence="1">Multi-pass membrane protein</topology>
    </subcellularLocation>
</comment>
<dbReference type="NCBIfam" id="TIGR00924">
    <property type="entry name" value="yjdL_sub1_fam"/>
    <property type="match status" value="1"/>
</dbReference>
<dbReference type="CDD" id="cd17346">
    <property type="entry name" value="MFS_DtpA_like"/>
    <property type="match status" value="1"/>
</dbReference>
<keyword evidence="3 7" id="KW-0812">Transmembrane</keyword>
<gene>
    <name evidence="9" type="ORF">BTO08_16135</name>
</gene>
<feature type="transmembrane region" description="Helical" evidence="7">
    <location>
        <begin position="100"/>
        <end position="116"/>
    </location>
</feature>
<keyword evidence="4" id="KW-0813">Transport</keyword>
<dbReference type="RefSeq" id="WP_105061669.1">
    <property type="nucleotide sequence ID" value="NZ_MSCJ01000003.1"/>
</dbReference>
<dbReference type="GO" id="GO:0015833">
    <property type="term" value="P:peptide transport"/>
    <property type="evidence" value="ECO:0007669"/>
    <property type="project" value="UniProtKB-KW"/>
</dbReference>
<sequence length="484" mass="52513">MSNISHPRGLLYVISVQAWEYFSYYGMRALLILYLTKQLLFSDAHAYALYGAYTSLVYVTPIIGGYIADRYLGNFWSVAIGALLMVAGHTVLSFPTSGHSTLYIALALIIVGYGFFKTNSSCLLGELYHDRESIRDSGFSLSYVGANLGAFLAPIATGYFAETYGWHIGFGIAGLGMFAGLLVFLSGRNAFKDVAGLKKEALSAKTAGISHSMLLIAGVILSVAFFAVILAQLWAGFVLIVIGIVSLFLMGRIYARCDVQGKKNIWAIVLFMMFGTLFWAFDQQGGSSITLFIERNVNKDLFGFNIPTSFYQSINPFAVIFGGALVAWAWKLLARFNIQPKTLSKLGIGFLFLTAGFLLINIASRLAMHSGHTSMLWVTIGLGLIGLAEMFIDPVALAAITRLNPANSTGTLAGIYMLVSGSIANFVAAWIATATAVTTEDGKVQSLTQAASSYHDVFHTIFLIALSAFICLIILKMFTKKLLP</sequence>
<keyword evidence="5 7" id="KW-1133">Transmembrane helix</keyword>
<organism evidence="9 10">
    <name type="scientific">Photobacterium angustum</name>
    <dbReference type="NCBI Taxonomy" id="661"/>
    <lineage>
        <taxon>Bacteria</taxon>
        <taxon>Pseudomonadati</taxon>
        <taxon>Pseudomonadota</taxon>
        <taxon>Gammaproteobacteria</taxon>
        <taxon>Vibrionales</taxon>
        <taxon>Vibrionaceae</taxon>
        <taxon>Photobacterium</taxon>
    </lineage>
</organism>
<comment type="similarity">
    <text evidence="2">Belongs to the major facilitator superfamily. Proton-dependent oligopeptide transporter (POT/PTR) (TC 2.A.17) family.</text>
</comment>
<feature type="transmembrane region" description="Helical" evidence="7">
    <location>
        <begin position="314"/>
        <end position="334"/>
    </location>
</feature>
<feature type="transmembrane region" description="Helical" evidence="7">
    <location>
        <begin position="166"/>
        <end position="185"/>
    </location>
</feature>
<dbReference type="GO" id="GO:0016020">
    <property type="term" value="C:membrane"/>
    <property type="evidence" value="ECO:0007669"/>
    <property type="project" value="UniProtKB-SubCell"/>
</dbReference>
<dbReference type="GO" id="GO:1904680">
    <property type="term" value="F:peptide transmembrane transporter activity"/>
    <property type="evidence" value="ECO:0007669"/>
    <property type="project" value="InterPro"/>
</dbReference>
<dbReference type="AlphaFoldDB" id="A0A2S7VIM0"/>
<evidence type="ECO:0000259" key="8">
    <source>
        <dbReference type="PROSITE" id="PS50850"/>
    </source>
</evidence>
<proteinExistence type="inferred from homology"/>
<accession>A0A2S7VIM0</accession>
<keyword evidence="4" id="KW-0653">Protein transport</keyword>
<name>A0A2S7VIM0_PHOAN</name>
<evidence type="ECO:0000256" key="1">
    <source>
        <dbReference type="ARBA" id="ARBA00004141"/>
    </source>
</evidence>
<dbReference type="PANTHER" id="PTHR11654">
    <property type="entry name" value="OLIGOPEPTIDE TRANSPORTER-RELATED"/>
    <property type="match status" value="1"/>
</dbReference>
<feature type="transmembrane region" description="Helical" evidence="7">
    <location>
        <begin position="457"/>
        <end position="478"/>
    </location>
</feature>
<feature type="transmembrane region" description="Helical" evidence="7">
    <location>
        <begin position="412"/>
        <end position="437"/>
    </location>
</feature>
<dbReference type="Pfam" id="PF00854">
    <property type="entry name" value="PTR2"/>
    <property type="match status" value="1"/>
</dbReference>
<feature type="transmembrane region" description="Helical" evidence="7">
    <location>
        <begin position="233"/>
        <end position="253"/>
    </location>
</feature>
<keyword evidence="4" id="KW-0571">Peptide transport</keyword>
<dbReference type="Gene3D" id="1.20.1250.20">
    <property type="entry name" value="MFS general substrate transporter like domains"/>
    <property type="match status" value="1"/>
</dbReference>